<dbReference type="SMART" id="SM00347">
    <property type="entry name" value="HTH_MARR"/>
    <property type="match status" value="1"/>
</dbReference>
<keyword evidence="3" id="KW-1185">Reference proteome</keyword>
<keyword evidence="2" id="KW-0238">DNA-binding</keyword>
<dbReference type="InterPro" id="IPR000835">
    <property type="entry name" value="HTH_MarR-typ"/>
</dbReference>
<dbReference type="GO" id="GO:0003677">
    <property type="term" value="F:DNA binding"/>
    <property type="evidence" value="ECO:0007669"/>
    <property type="project" value="UniProtKB-KW"/>
</dbReference>
<dbReference type="Gene3D" id="1.10.10.10">
    <property type="entry name" value="Winged helix-like DNA-binding domain superfamily/Winged helix DNA-binding domain"/>
    <property type="match status" value="1"/>
</dbReference>
<feature type="domain" description="HTH marR-type" evidence="1">
    <location>
        <begin position="11"/>
        <end position="143"/>
    </location>
</feature>
<dbReference type="RefSeq" id="WP_121024095.1">
    <property type="nucleotide sequence ID" value="NZ_RCCE01000003.1"/>
</dbReference>
<sequence>MKSNLPDFDLDRYLPYRLTVIAAQLSARLSKQYKTQFGISIAEWRILLNLGYSGSGSVRDIEKRVSLEKSKVSRGVSRLEAKGYLTKSVDDKDRRLLKLALTETGVALLGELIPIATAYQEQLDEILGEKTQSLQSALDRLAESPD</sequence>
<evidence type="ECO:0000313" key="3">
    <source>
        <dbReference type="Proteomes" id="UP000269157"/>
    </source>
</evidence>
<evidence type="ECO:0000259" key="1">
    <source>
        <dbReference type="PROSITE" id="PS50995"/>
    </source>
</evidence>
<dbReference type="PANTHER" id="PTHR33164:SF43">
    <property type="entry name" value="HTH-TYPE TRANSCRIPTIONAL REPRESSOR YETL"/>
    <property type="match status" value="1"/>
</dbReference>
<accession>A0A497W712</accession>
<dbReference type="PROSITE" id="PS50995">
    <property type="entry name" value="HTH_MARR_2"/>
    <property type="match status" value="1"/>
</dbReference>
<reference evidence="2 3" key="1">
    <citation type="submission" date="2018-10" db="EMBL/GenBank/DDBJ databases">
        <title>Genomic Encyclopedia of Archaeal and Bacterial Type Strains, Phase II (KMG-II): from individual species to whole genera.</title>
        <authorList>
            <person name="Goeker M."/>
        </authorList>
    </citation>
    <scope>NUCLEOTIDE SEQUENCE [LARGE SCALE GENOMIC DNA]</scope>
    <source>
        <strain evidence="2 3">DSM 29466</strain>
    </source>
</reference>
<protein>
    <submittedName>
        <fullName evidence="2">DNA-binding MarR family transcriptional regulator</fullName>
    </submittedName>
</protein>
<dbReference type="GO" id="GO:0003700">
    <property type="term" value="F:DNA-binding transcription factor activity"/>
    <property type="evidence" value="ECO:0007669"/>
    <property type="project" value="InterPro"/>
</dbReference>
<dbReference type="EMBL" id="RCCE01000003">
    <property type="protein sequence ID" value="RLJ51980.1"/>
    <property type="molecule type" value="Genomic_DNA"/>
</dbReference>
<name>A0A497W712_9RHOB</name>
<dbReference type="InterPro" id="IPR036390">
    <property type="entry name" value="WH_DNA-bd_sf"/>
</dbReference>
<dbReference type="InterPro" id="IPR039422">
    <property type="entry name" value="MarR/SlyA-like"/>
</dbReference>
<dbReference type="InterPro" id="IPR036388">
    <property type="entry name" value="WH-like_DNA-bd_sf"/>
</dbReference>
<gene>
    <name evidence="2" type="ORF">BCF46_2207</name>
</gene>
<dbReference type="AlphaFoldDB" id="A0A497W712"/>
<dbReference type="Pfam" id="PF12802">
    <property type="entry name" value="MarR_2"/>
    <property type="match status" value="1"/>
</dbReference>
<dbReference type="Proteomes" id="UP000269157">
    <property type="component" value="Unassembled WGS sequence"/>
</dbReference>
<dbReference type="SUPFAM" id="SSF46785">
    <property type="entry name" value="Winged helix' DNA-binding domain"/>
    <property type="match status" value="1"/>
</dbReference>
<comment type="caution">
    <text evidence="2">The sequence shown here is derived from an EMBL/GenBank/DDBJ whole genome shotgun (WGS) entry which is preliminary data.</text>
</comment>
<evidence type="ECO:0000313" key="2">
    <source>
        <dbReference type="EMBL" id="RLJ51980.1"/>
    </source>
</evidence>
<dbReference type="GO" id="GO:0006950">
    <property type="term" value="P:response to stress"/>
    <property type="evidence" value="ECO:0007669"/>
    <property type="project" value="TreeGrafter"/>
</dbReference>
<organism evidence="2 3">
    <name type="scientific">Litoreibacter meonggei</name>
    <dbReference type="NCBI Taxonomy" id="1049199"/>
    <lineage>
        <taxon>Bacteria</taxon>
        <taxon>Pseudomonadati</taxon>
        <taxon>Pseudomonadota</taxon>
        <taxon>Alphaproteobacteria</taxon>
        <taxon>Rhodobacterales</taxon>
        <taxon>Roseobacteraceae</taxon>
        <taxon>Litoreibacter</taxon>
    </lineage>
</organism>
<proteinExistence type="predicted"/>
<dbReference type="OrthoDB" id="8906692at2"/>
<dbReference type="PANTHER" id="PTHR33164">
    <property type="entry name" value="TRANSCRIPTIONAL REGULATOR, MARR FAMILY"/>
    <property type="match status" value="1"/>
</dbReference>
<dbReference type="PRINTS" id="PR00598">
    <property type="entry name" value="HTHMARR"/>
</dbReference>